<dbReference type="InterPro" id="IPR050908">
    <property type="entry name" value="SmbC-like"/>
</dbReference>
<dbReference type="InterPro" id="IPR029442">
    <property type="entry name" value="GyrI-like"/>
</dbReference>
<proteinExistence type="predicted"/>
<dbReference type="PANTHER" id="PTHR40055:SF1">
    <property type="entry name" value="TRANSCRIPTIONAL REGULATOR YGIV-RELATED"/>
    <property type="match status" value="1"/>
</dbReference>
<dbReference type="InterPro" id="IPR010499">
    <property type="entry name" value="AraC_E-bd"/>
</dbReference>
<protein>
    <submittedName>
        <fullName evidence="5">GyrI-like domain-containing protein</fullName>
    </submittedName>
</protein>
<dbReference type="SUPFAM" id="SSF46689">
    <property type="entry name" value="Homeodomain-like"/>
    <property type="match status" value="2"/>
</dbReference>
<accession>A0ABV6LTU7</accession>
<dbReference type="InterPro" id="IPR020449">
    <property type="entry name" value="Tscrpt_reg_AraC-type_HTH"/>
</dbReference>
<reference evidence="5 6" key="1">
    <citation type="submission" date="2024-09" db="EMBL/GenBank/DDBJ databases">
        <authorList>
            <person name="Sun Q."/>
            <person name="Mori K."/>
        </authorList>
    </citation>
    <scope>NUCLEOTIDE SEQUENCE [LARGE SCALE GENOMIC DNA]</scope>
    <source>
        <strain evidence="5 6">NCAIM B.02529</strain>
    </source>
</reference>
<evidence type="ECO:0000256" key="2">
    <source>
        <dbReference type="ARBA" id="ARBA00023125"/>
    </source>
</evidence>
<dbReference type="InterPro" id="IPR011256">
    <property type="entry name" value="Reg_factor_effector_dom_sf"/>
</dbReference>
<organism evidence="5 6">
    <name type="scientific">Pontibacillus salicampi</name>
    <dbReference type="NCBI Taxonomy" id="1449801"/>
    <lineage>
        <taxon>Bacteria</taxon>
        <taxon>Bacillati</taxon>
        <taxon>Bacillota</taxon>
        <taxon>Bacilli</taxon>
        <taxon>Bacillales</taxon>
        <taxon>Bacillaceae</taxon>
        <taxon>Pontibacillus</taxon>
    </lineage>
</organism>
<dbReference type="Proteomes" id="UP001589836">
    <property type="component" value="Unassembled WGS sequence"/>
</dbReference>
<dbReference type="Gene3D" id="1.10.10.60">
    <property type="entry name" value="Homeodomain-like"/>
    <property type="match status" value="2"/>
</dbReference>
<dbReference type="PANTHER" id="PTHR40055">
    <property type="entry name" value="TRANSCRIPTIONAL REGULATOR YGIV-RELATED"/>
    <property type="match status" value="1"/>
</dbReference>
<keyword evidence="3" id="KW-0804">Transcription</keyword>
<name>A0ABV6LTU7_9BACI</name>
<evidence type="ECO:0000313" key="5">
    <source>
        <dbReference type="EMBL" id="MFC0525837.1"/>
    </source>
</evidence>
<evidence type="ECO:0000259" key="4">
    <source>
        <dbReference type="PROSITE" id="PS01124"/>
    </source>
</evidence>
<dbReference type="PRINTS" id="PR00032">
    <property type="entry name" value="HTHARAC"/>
</dbReference>
<sequence length="308" mass="35790">MQHNKDTYLYKVLDYVDSHLTDPLPLKTLADISTYSPFHFQRMFKETMGETPAQYVKRLRLEEAAHLLIYEQQLSVTEVAFQSGFTSSSYFTSAFSAYFHRSPRQWREGGYLDHFSRPYQHSKKSKLYSNNKQDDSTQATYTEYSWLDINEVKVVHLPPCMMVTRQSIGPYTEGIPSVWEDVYQWADSRDVLKKSSMTLGAPKSNPYITPPEKSRYECCLEVTEAEAPEEILKPFNGGKHVLYTFHQPVSYEDRSYLMECYGELYSFWLPKSGFRYLENPIEFVTFDKGENSSLQVHISAIALAIEPK</sequence>
<dbReference type="EMBL" id="JBHLTP010000023">
    <property type="protein sequence ID" value="MFC0525837.1"/>
    <property type="molecule type" value="Genomic_DNA"/>
</dbReference>
<keyword evidence="6" id="KW-1185">Reference proteome</keyword>
<dbReference type="SMART" id="SM00342">
    <property type="entry name" value="HTH_ARAC"/>
    <property type="match status" value="1"/>
</dbReference>
<dbReference type="InterPro" id="IPR009057">
    <property type="entry name" value="Homeodomain-like_sf"/>
</dbReference>
<dbReference type="SMART" id="SM00871">
    <property type="entry name" value="AraC_E_bind"/>
    <property type="match status" value="1"/>
</dbReference>
<dbReference type="SUPFAM" id="SSF55136">
    <property type="entry name" value="Probable bacterial effector-binding domain"/>
    <property type="match status" value="1"/>
</dbReference>
<keyword evidence="2" id="KW-0238">DNA-binding</keyword>
<feature type="domain" description="HTH araC/xylS-type" evidence="4">
    <location>
        <begin position="10"/>
        <end position="109"/>
    </location>
</feature>
<dbReference type="RefSeq" id="WP_377351736.1">
    <property type="nucleotide sequence ID" value="NZ_JBHLTP010000023.1"/>
</dbReference>
<dbReference type="PROSITE" id="PS01124">
    <property type="entry name" value="HTH_ARAC_FAMILY_2"/>
    <property type="match status" value="1"/>
</dbReference>
<evidence type="ECO:0000313" key="6">
    <source>
        <dbReference type="Proteomes" id="UP001589836"/>
    </source>
</evidence>
<comment type="caution">
    <text evidence="5">The sequence shown here is derived from an EMBL/GenBank/DDBJ whole genome shotgun (WGS) entry which is preliminary data.</text>
</comment>
<evidence type="ECO:0000256" key="3">
    <source>
        <dbReference type="ARBA" id="ARBA00023163"/>
    </source>
</evidence>
<dbReference type="Gene3D" id="3.20.80.10">
    <property type="entry name" value="Regulatory factor, effector binding domain"/>
    <property type="match status" value="1"/>
</dbReference>
<dbReference type="InterPro" id="IPR018060">
    <property type="entry name" value="HTH_AraC"/>
</dbReference>
<gene>
    <name evidence="5" type="ORF">ACFFGV_19870</name>
</gene>
<evidence type="ECO:0000256" key="1">
    <source>
        <dbReference type="ARBA" id="ARBA00023015"/>
    </source>
</evidence>
<dbReference type="Pfam" id="PF12833">
    <property type="entry name" value="HTH_18"/>
    <property type="match status" value="1"/>
</dbReference>
<dbReference type="Pfam" id="PF06445">
    <property type="entry name" value="GyrI-like"/>
    <property type="match status" value="1"/>
</dbReference>
<keyword evidence="1" id="KW-0805">Transcription regulation</keyword>